<protein>
    <submittedName>
        <fullName evidence="3">Uncharacterized protein</fullName>
    </submittedName>
</protein>
<reference evidence="3 4" key="1">
    <citation type="submission" date="2019-02" db="EMBL/GenBank/DDBJ databases">
        <title>Deep-cultivation of Planctomycetes and their phenomic and genomic characterization uncovers novel biology.</title>
        <authorList>
            <person name="Wiegand S."/>
            <person name="Jogler M."/>
            <person name="Boedeker C."/>
            <person name="Pinto D."/>
            <person name="Vollmers J."/>
            <person name="Rivas-Marin E."/>
            <person name="Kohn T."/>
            <person name="Peeters S.H."/>
            <person name="Heuer A."/>
            <person name="Rast P."/>
            <person name="Oberbeckmann S."/>
            <person name="Bunk B."/>
            <person name="Jeske O."/>
            <person name="Meyerdierks A."/>
            <person name="Storesund J.E."/>
            <person name="Kallscheuer N."/>
            <person name="Luecker S."/>
            <person name="Lage O.M."/>
            <person name="Pohl T."/>
            <person name="Merkel B.J."/>
            <person name="Hornburger P."/>
            <person name="Mueller R.-W."/>
            <person name="Bruemmer F."/>
            <person name="Labrenz M."/>
            <person name="Spormann A.M."/>
            <person name="Op den Camp H."/>
            <person name="Overmann J."/>
            <person name="Amann R."/>
            <person name="Jetten M.S.M."/>
            <person name="Mascher T."/>
            <person name="Medema M.H."/>
            <person name="Devos D.P."/>
            <person name="Kaster A.-K."/>
            <person name="Ovreas L."/>
            <person name="Rohde M."/>
            <person name="Galperin M.Y."/>
            <person name="Jogler C."/>
        </authorList>
    </citation>
    <scope>NUCLEOTIDE SEQUENCE [LARGE SCALE GENOMIC DNA]</scope>
    <source>
        <strain evidence="3 4">ETA_A1</strain>
    </source>
</reference>
<dbReference type="EMBL" id="CP036273">
    <property type="protein sequence ID" value="QDU19883.1"/>
    <property type="molecule type" value="Genomic_DNA"/>
</dbReference>
<keyword evidence="2" id="KW-0472">Membrane</keyword>
<name>A0A517XQV0_9BACT</name>
<dbReference type="OrthoDB" id="292162at2"/>
<sequence>MGGDPFDPARIHPPGEPDPTPTRPPRHRPGEPFLRGPIPWAWVTTAAALPGKALAVGLVLWREAGCVNRRTVRVTLARLAGPRLSADAARRGVRALERAGLVSVELRPGCGLVVTLNDAPAG</sequence>
<evidence type="ECO:0000256" key="2">
    <source>
        <dbReference type="SAM" id="Phobius"/>
    </source>
</evidence>
<dbReference type="RefSeq" id="WP_145236526.1">
    <property type="nucleotide sequence ID" value="NZ_CP036273.1"/>
</dbReference>
<organism evidence="3 4">
    <name type="scientific">Urbifossiella limnaea</name>
    <dbReference type="NCBI Taxonomy" id="2528023"/>
    <lineage>
        <taxon>Bacteria</taxon>
        <taxon>Pseudomonadati</taxon>
        <taxon>Planctomycetota</taxon>
        <taxon>Planctomycetia</taxon>
        <taxon>Gemmatales</taxon>
        <taxon>Gemmataceae</taxon>
        <taxon>Urbifossiella</taxon>
    </lineage>
</organism>
<dbReference type="KEGG" id="uli:ETAA1_18210"/>
<accession>A0A517XQV0</accession>
<evidence type="ECO:0000313" key="3">
    <source>
        <dbReference type="EMBL" id="QDU19883.1"/>
    </source>
</evidence>
<evidence type="ECO:0000313" key="4">
    <source>
        <dbReference type="Proteomes" id="UP000319576"/>
    </source>
</evidence>
<keyword evidence="2" id="KW-0812">Transmembrane</keyword>
<feature type="region of interest" description="Disordered" evidence="1">
    <location>
        <begin position="1"/>
        <end position="32"/>
    </location>
</feature>
<evidence type="ECO:0000256" key="1">
    <source>
        <dbReference type="SAM" id="MobiDB-lite"/>
    </source>
</evidence>
<dbReference type="Proteomes" id="UP000319576">
    <property type="component" value="Chromosome"/>
</dbReference>
<dbReference type="AlphaFoldDB" id="A0A517XQV0"/>
<feature type="transmembrane region" description="Helical" evidence="2">
    <location>
        <begin position="40"/>
        <end position="61"/>
    </location>
</feature>
<gene>
    <name evidence="3" type="ORF">ETAA1_18210</name>
</gene>
<keyword evidence="2" id="KW-1133">Transmembrane helix</keyword>
<keyword evidence="4" id="KW-1185">Reference proteome</keyword>
<proteinExistence type="predicted"/>